<organism evidence="7 8">
    <name type="scientific">Clostridium tanneri</name>
    <dbReference type="NCBI Taxonomy" id="3037988"/>
    <lineage>
        <taxon>Bacteria</taxon>
        <taxon>Bacillati</taxon>
        <taxon>Bacillota</taxon>
        <taxon>Clostridia</taxon>
        <taxon>Eubacteriales</taxon>
        <taxon>Clostridiaceae</taxon>
        <taxon>Clostridium</taxon>
    </lineage>
</organism>
<evidence type="ECO:0000313" key="8">
    <source>
        <dbReference type="Proteomes" id="UP001281656"/>
    </source>
</evidence>
<feature type="transmembrane region" description="Helical" evidence="6">
    <location>
        <begin position="12"/>
        <end position="31"/>
    </location>
</feature>
<gene>
    <name evidence="7" type="ORF">P8V03_05740</name>
</gene>
<dbReference type="RefSeq" id="WP_318797179.1">
    <property type="nucleotide sequence ID" value="NZ_JARUJP010000005.1"/>
</dbReference>
<accession>A0ABU4JR75</accession>
<feature type="transmembrane region" description="Helical" evidence="6">
    <location>
        <begin position="37"/>
        <end position="60"/>
    </location>
</feature>
<evidence type="ECO:0000256" key="3">
    <source>
        <dbReference type="ARBA" id="ARBA00022692"/>
    </source>
</evidence>
<keyword evidence="4 6" id="KW-1133">Transmembrane helix</keyword>
<feature type="transmembrane region" description="Helical" evidence="6">
    <location>
        <begin position="72"/>
        <end position="91"/>
    </location>
</feature>
<reference evidence="7 8" key="1">
    <citation type="submission" date="2023-04" db="EMBL/GenBank/DDBJ databases">
        <title>Clostridium tannerae sp. nov., isolated from the fecal material of an alpaca.</title>
        <authorList>
            <person name="Miller S."/>
            <person name="Hendry M."/>
            <person name="King J."/>
            <person name="Sankaranarayanan K."/>
            <person name="Lawson P.A."/>
        </authorList>
    </citation>
    <scope>NUCLEOTIDE SEQUENCE [LARGE SCALE GENOMIC DNA]</scope>
    <source>
        <strain evidence="7 8">A1-XYC3</strain>
    </source>
</reference>
<name>A0ABU4JR75_9CLOT</name>
<evidence type="ECO:0000256" key="1">
    <source>
        <dbReference type="ARBA" id="ARBA00004651"/>
    </source>
</evidence>
<dbReference type="InterPro" id="IPR005598">
    <property type="entry name" value="ATP_synth_I"/>
</dbReference>
<keyword evidence="2" id="KW-1003">Cell membrane</keyword>
<evidence type="ECO:0000256" key="6">
    <source>
        <dbReference type="SAM" id="Phobius"/>
    </source>
</evidence>
<evidence type="ECO:0000256" key="4">
    <source>
        <dbReference type="ARBA" id="ARBA00022989"/>
    </source>
</evidence>
<evidence type="ECO:0000256" key="2">
    <source>
        <dbReference type="ARBA" id="ARBA00022475"/>
    </source>
</evidence>
<protein>
    <submittedName>
        <fullName evidence="7">ATP synthase subunit I</fullName>
    </submittedName>
</protein>
<comment type="subcellular location">
    <subcellularLocation>
        <location evidence="1">Cell membrane</location>
        <topology evidence="1">Multi-pass membrane protein</topology>
    </subcellularLocation>
</comment>
<evidence type="ECO:0000256" key="5">
    <source>
        <dbReference type="ARBA" id="ARBA00023136"/>
    </source>
</evidence>
<keyword evidence="5 6" id="KW-0472">Membrane</keyword>
<dbReference type="EMBL" id="JARUJP010000005">
    <property type="protein sequence ID" value="MDW8800657.1"/>
    <property type="molecule type" value="Genomic_DNA"/>
</dbReference>
<keyword evidence="8" id="KW-1185">Reference proteome</keyword>
<feature type="transmembrane region" description="Helical" evidence="6">
    <location>
        <begin position="97"/>
        <end position="116"/>
    </location>
</feature>
<dbReference type="Pfam" id="PF03899">
    <property type="entry name" value="ATP-synt_I"/>
    <property type="match status" value="1"/>
</dbReference>
<comment type="caution">
    <text evidence="7">The sequence shown here is derived from an EMBL/GenBank/DDBJ whole genome shotgun (WGS) entry which is preliminary data.</text>
</comment>
<keyword evidence="3 6" id="KW-0812">Transmembrane</keyword>
<evidence type="ECO:0000313" key="7">
    <source>
        <dbReference type="EMBL" id="MDW8800657.1"/>
    </source>
</evidence>
<dbReference type="Proteomes" id="UP001281656">
    <property type="component" value="Unassembled WGS sequence"/>
</dbReference>
<sequence length="122" mass="13998">MKNDLRDMFKKVTLFDALLVAILYWTTNIFFRNYSLIVILGLLVAYSTFIFNGLLTQYVLSNKKDKYQLVNLLGFIVRVAIVCGIAIAIFNHNKFNVIAYMFGYSAQFVSLILYGLSKDTDN</sequence>
<proteinExistence type="predicted"/>